<feature type="domain" description="NusB/RsmB/TIM44" evidence="7">
    <location>
        <begin position="4"/>
        <end position="129"/>
    </location>
</feature>
<comment type="function">
    <text evidence="6">Involved in transcription antitermination. Required for transcription of ribosomal RNA (rRNA) genes. Binds specifically to the boxA antiterminator sequence of the ribosomal RNA (rrn) operons.</text>
</comment>
<dbReference type="CDD" id="cd00619">
    <property type="entry name" value="Terminator_NusB"/>
    <property type="match status" value="1"/>
</dbReference>
<keyword evidence="2 6" id="KW-0889">Transcription antitermination</keyword>
<dbReference type="InterPro" id="IPR006027">
    <property type="entry name" value="NusB_RsmB_TIM44"/>
</dbReference>
<dbReference type="InterPro" id="IPR035926">
    <property type="entry name" value="NusB-like_sf"/>
</dbReference>
<comment type="caution">
    <text evidence="8">The sequence shown here is derived from an EMBL/GenBank/DDBJ whole genome shotgun (WGS) entry which is preliminary data.</text>
</comment>
<dbReference type="OrthoDB" id="9811381at2"/>
<dbReference type="RefSeq" id="WP_123926382.1">
    <property type="nucleotide sequence ID" value="NZ_RKRE01000001.1"/>
</dbReference>
<keyword evidence="4 6" id="KW-0805">Transcription regulation</keyword>
<dbReference type="AlphaFoldDB" id="A0A3N5BZF4"/>
<dbReference type="Gene3D" id="1.10.940.10">
    <property type="entry name" value="NusB-like"/>
    <property type="match status" value="1"/>
</dbReference>
<dbReference type="HAMAP" id="MF_00073">
    <property type="entry name" value="NusB"/>
    <property type="match status" value="1"/>
</dbReference>
<proteinExistence type="inferred from homology"/>
<evidence type="ECO:0000259" key="7">
    <source>
        <dbReference type="Pfam" id="PF01029"/>
    </source>
</evidence>
<sequence>MGRRRAREAAFMVLFEVDFGQAEVEAVFARAMAERGVEGPDRDFARDMVWGTLRYRERIDAIIKELSRDWRIERMNSVDRNVMRLALYELLYREDIPPNVAINEAVELVKRYGGADSPRFVNGILGKVAENLAAYRAAGG</sequence>
<evidence type="ECO:0000313" key="8">
    <source>
        <dbReference type="EMBL" id="RPF49261.1"/>
    </source>
</evidence>
<dbReference type="Proteomes" id="UP000282654">
    <property type="component" value="Unassembled WGS sequence"/>
</dbReference>
<protein>
    <recommendedName>
        <fullName evidence="6">Transcription antitermination protein NusB</fullName>
    </recommendedName>
    <alternativeName>
        <fullName evidence="6">Antitermination factor NusB</fullName>
    </alternativeName>
</protein>
<evidence type="ECO:0000256" key="3">
    <source>
        <dbReference type="ARBA" id="ARBA00022884"/>
    </source>
</evidence>
<dbReference type="PANTHER" id="PTHR11078">
    <property type="entry name" value="N UTILIZATION SUBSTANCE PROTEIN B-RELATED"/>
    <property type="match status" value="1"/>
</dbReference>
<dbReference type="GO" id="GO:0031564">
    <property type="term" value="P:transcription antitermination"/>
    <property type="evidence" value="ECO:0007669"/>
    <property type="project" value="UniProtKB-KW"/>
</dbReference>
<dbReference type="GO" id="GO:0005829">
    <property type="term" value="C:cytosol"/>
    <property type="evidence" value="ECO:0007669"/>
    <property type="project" value="TreeGrafter"/>
</dbReference>
<gene>
    <name evidence="6" type="primary">nusB</name>
    <name evidence="8" type="ORF">EDD75_0065</name>
</gene>
<comment type="similarity">
    <text evidence="1 6">Belongs to the NusB family.</text>
</comment>
<evidence type="ECO:0000256" key="6">
    <source>
        <dbReference type="HAMAP-Rule" id="MF_00073"/>
    </source>
</evidence>
<dbReference type="EMBL" id="RKRE01000001">
    <property type="protein sequence ID" value="RPF49261.1"/>
    <property type="molecule type" value="Genomic_DNA"/>
</dbReference>
<evidence type="ECO:0000313" key="9">
    <source>
        <dbReference type="Proteomes" id="UP000282654"/>
    </source>
</evidence>
<name>A0A3N5BZF4_9THEO</name>
<dbReference type="GO" id="GO:0003723">
    <property type="term" value="F:RNA binding"/>
    <property type="evidence" value="ECO:0007669"/>
    <property type="project" value="UniProtKB-UniRule"/>
</dbReference>
<accession>A0A3N5BZF4</accession>
<reference evidence="8 9" key="1">
    <citation type="submission" date="2018-11" db="EMBL/GenBank/DDBJ databases">
        <title>Genomic Encyclopedia of Type Strains, Phase IV (KMG-IV): sequencing the most valuable type-strain genomes for metagenomic binning, comparative biology and taxonomic classification.</title>
        <authorList>
            <person name="Goeker M."/>
        </authorList>
    </citation>
    <scope>NUCLEOTIDE SEQUENCE [LARGE SCALE GENOMIC DNA]</scope>
    <source>
        <strain evidence="8 9">DSM 102936</strain>
    </source>
</reference>
<dbReference type="GO" id="GO:0006353">
    <property type="term" value="P:DNA-templated transcription termination"/>
    <property type="evidence" value="ECO:0007669"/>
    <property type="project" value="UniProtKB-UniRule"/>
</dbReference>
<evidence type="ECO:0000256" key="2">
    <source>
        <dbReference type="ARBA" id="ARBA00022814"/>
    </source>
</evidence>
<keyword evidence="3 6" id="KW-0694">RNA-binding</keyword>
<dbReference type="InterPro" id="IPR011605">
    <property type="entry name" value="NusB_fam"/>
</dbReference>
<evidence type="ECO:0000256" key="5">
    <source>
        <dbReference type="ARBA" id="ARBA00023163"/>
    </source>
</evidence>
<evidence type="ECO:0000256" key="4">
    <source>
        <dbReference type="ARBA" id="ARBA00023015"/>
    </source>
</evidence>
<dbReference type="Pfam" id="PF01029">
    <property type="entry name" value="NusB"/>
    <property type="match status" value="1"/>
</dbReference>
<keyword evidence="9" id="KW-1185">Reference proteome</keyword>
<organism evidence="8 9">
    <name type="scientific">Thermodesulfitimonas autotrophica</name>
    <dbReference type="NCBI Taxonomy" id="1894989"/>
    <lineage>
        <taxon>Bacteria</taxon>
        <taxon>Bacillati</taxon>
        <taxon>Bacillota</taxon>
        <taxon>Clostridia</taxon>
        <taxon>Thermoanaerobacterales</taxon>
        <taxon>Thermoanaerobacteraceae</taxon>
        <taxon>Thermodesulfitimonas</taxon>
    </lineage>
</organism>
<dbReference type="NCBIfam" id="TIGR01951">
    <property type="entry name" value="nusB"/>
    <property type="match status" value="1"/>
</dbReference>
<dbReference type="PANTHER" id="PTHR11078:SF3">
    <property type="entry name" value="ANTITERMINATION NUSB DOMAIN-CONTAINING PROTEIN"/>
    <property type="match status" value="1"/>
</dbReference>
<keyword evidence="5 6" id="KW-0804">Transcription</keyword>
<evidence type="ECO:0000256" key="1">
    <source>
        <dbReference type="ARBA" id="ARBA00005952"/>
    </source>
</evidence>
<dbReference type="SUPFAM" id="SSF48013">
    <property type="entry name" value="NusB-like"/>
    <property type="match status" value="1"/>
</dbReference>